<evidence type="ECO:0000313" key="2">
    <source>
        <dbReference type="Proteomes" id="UP000095143"/>
    </source>
</evidence>
<dbReference type="Proteomes" id="UP000095143">
    <property type="component" value="Unassembled WGS sequence"/>
</dbReference>
<evidence type="ECO:0000313" key="1">
    <source>
        <dbReference type="EMBL" id="OCX24851.1"/>
    </source>
</evidence>
<gene>
    <name evidence="1" type="ORF">BBI10_04345</name>
</gene>
<protein>
    <submittedName>
        <fullName evidence="1">Uncharacterized protein</fullName>
    </submittedName>
</protein>
<comment type="caution">
    <text evidence="1">The sequence shown here is derived from an EMBL/GenBank/DDBJ whole genome shotgun (WGS) entry which is preliminary data.</text>
</comment>
<dbReference type="EMBL" id="MDEN01000053">
    <property type="protein sequence ID" value="OCX24851.1"/>
    <property type="molecule type" value="Genomic_DNA"/>
</dbReference>
<organism evidence="1 2">
    <name type="scientific">Pseudomonas graminis</name>
    <dbReference type="NCBI Taxonomy" id="158627"/>
    <lineage>
        <taxon>Bacteria</taxon>
        <taxon>Pseudomonadati</taxon>
        <taxon>Pseudomonadota</taxon>
        <taxon>Gammaproteobacteria</taxon>
        <taxon>Pseudomonadales</taxon>
        <taxon>Pseudomonadaceae</taxon>
        <taxon>Pseudomonas</taxon>
    </lineage>
</organism>
<reference evidence="1 2" key="1">
    <citation type="submission" date="2016-08" db="EMBL/GenBank/DDBJ databases">
        <title>Whole genome sequence of Pseudomonas graminis strain UASWS1507, a potential biological control agent for agriculture.</title>
        <authorList>
            <person name="Crovadore J."/>
            <person name="Calmin G."/>
            <person name="Chablais R."/>
            <person name="Cochard B."/>
            <person name="Lefort F."/>
        </authorList>
    </citation>
    <scope>NUCLEOTIDE SEQUENCE [LARGE SCALE GENOMIC DNA]</scope>
    <source>
        <strain evidence="1 2">UASWS1507</strain>
    </source>
</reference>
<dbReference type="AlphaFoldDB" id="A0A1C2EDC6"/>
<name>A0A1C2EDC6_9PSED</name>
<accession>A0A1C2EDC6</accession>
<proteinExistence type="predicted"/>
<sequence>MPSAISTMANPANTTAYRSFFSNQPVLGSWCDLCQPQPQPCMMYLCANTAKPSMPITVAKNTRALIIGLIHASVSTSDREKADAVRCVIVACRWLKAEIGLPICGVKVRIGVA</sequence>